<organism evidence="2 3">
    <name type="scientific">Nocardioides panacis</name>
    <dbReference type="NCBI Taxonomy" id="2849501"/>
    <lineage>
        <taxon>Bacteria</taxon>
        <taxon>Bacillati</taxon>
        <taxon>Actinomycetota</taxon>
        <taxon>Actinomycetes</taxon>
        <taxon>Propionibacteriales</taxon>
        <taxon>Nocardioidaceae</taxon>
        <taxon>Nocardioides</taxon>
    </lineage>
</organism>
<dbReference type="Pfam" id="PF18029">
    <property type="entry name" value="Glyoxalase_6"/>
    <property type="match status" value="1"/>
</dbReference>
<evidence type="ECO:0000313" key="2">
    <source>
        <dbReference type="EMBL" id="QWZ08346.1"/>
    </source>
</evidence>
<dbReference type="Proteomes" id="UP000683575">
    <property type="component" value="Chromosome"/>
</dbReference>
<reference evidence="2" key="1">
    <citation type="submission" date="2021-06" db="EMBL/GenBank/DDBJ databases">
        <title>Complete genome sequence of Nocardioides sp. G188.</title>
        <authorList>
            <person name="Im W.-T."/>
        </authorList>
    </citation>
    <scope>NUCLEOTIDE SEQUENCE</scope>
    <source>
        <strain evidence="2">G188</strain>
    </source>
</reference>
<dbReference type="PANTHER" id="PTHR35908">
    <property type="entry name" value="HYPOTHETICAL FUSION PROTEIN"/>
    <property type="match status" value="1"/>
</dbReference>
<dbReference type="PANTHER" id="PTHR35908:SF1">
    <property type="entry name" value="CONSERVED PROTEIN"/>
    <property type="match status" value="1"/>
</dbReference>
<dbReference type="AlphaFoldDB" id="A0A975Y0C9"/>
<accession>A0A975Y0C9</accession>
<dbReference type="KEGG" id="nps:KRR39_00130"/>
<protein>
    <recommendedName>
        <fullName evidence="1">Glyoxalase-like domain-containing protein</fullName>
    </recommendedName>
</protein>
<gene>
    <name evidence="2" type="ORF">KRR39_00130</name>
</gene>
<name>A0A975Y0C9_9ACTN</name>
<dbReference type="InterPro" id="IPR041581">
    <property type="entry name" value="Glyoxalase_6"/>
</dbReference>
<dbReference type="EMBL" id="CP077062">
    <property type="protein sequence ID" value="QWZ08346.1"/>
    <property type="molecule type" value="Genomic_DNA"/>
</dbReference>
<sequence length="76" mass="8394">MKVPEPRTQKNRLHLDVVTDGPLTDEVDRLTGLGARLVEFRQDPDTLANPDTWAVLEDPEGLVFCASSSSTLTGWD</sequence>
<feature type="domain" description="Glyoxalase-like" evidence="1">
    <location>
        <begin position="2"/>
        <end position="66"/>
    </location>
</feature>
<proteinExistence type="predicted"/>
<evidence type="ECO:0000313" key="3">
    <source>
        <dbReference type="Proteomes" id="UP000683575"/>
    </source>
</evidence>
<keyword evidence="3" id="KW-1185">Reference proteome</keyword>
<evidence type="ECO:0000259" key="1">
    <source>
        <dbReference type="Pfam" id="PF18029"/>
    </source>
</evidence>